<dbReference type="RefSeq" id="WP_015725502.1">
    <property type="nucleotide sequence ID" value="NC_014972.1"/>
</dbReference>
<feature type="domain" description="Thioredoxin-like fold" evidence="3">
    <location>
        <begin position="1"/>
        <end position="72"/>
    </location>
</feature>
<name>A0A7U3YP58_DESPD</name>
<dbReference type="PANTHER" id="PTHR36450">
    <property type="entry name" value="THIOREDOXIN"/>
    <property type="match status" value="1"/>
</dbReference>
<keyword evidence="2" id="KW-1015">Disulfide bond</keyword>
<evidence type="ECO:0000259" key="3">
    <source>
        <dbReference type="Pfam" id="PF13192"/>
    </source>
</evidence>
<accession>A0A7U3YP58</accession>
<reference evidence="4 5" key="1">
    <citation type="journal article" date="2011" name="Stand. Genomic Sci.">
        <title>Complete genome sequence of Desulfobulbus propionicus type strain (1pr3).</title>
        <authorList>
            <person name="Pagani I."/>
            <person name="Lapidus A."/>
            <person name="Nolan M."/>
            <person name="Lucas S."/>
            <person name="Hammon N."/>
            <person name="Deshpande S."/>
            <person name="Cheng J.F."/>
            <person name="Chertkov O."/>
            <person name="Davenport K."/>
            <person name="Tapia R."/>
            <person name="Han C."/>
            <person name="Goodwin L."/>
            <person name="Pitluck S."/>
            <person name="Liolios K."/>
            <person name="Mavromatis K."/>
            <person name="Ivanova N."/>
            <person name="Mikhailova N."/>
            <person name="Pati A."/>
            <person name="Chen A."/>
            <person name="Palaniappan K."/>
            <person name="Land M."/>
            <person name="Hauser L."/>
            <person name="Chang Y.J."/>
            <person name="Jeffries C.D."/>
            <person name="Detter J.C."/>
            <person name="Brambilla E."/>
            <person name="Kannan K.P."/>
            <person name="Djao O.D."/>
            <person name="Rohde M."/>
            <person name="Pukall R."/>
            <person name="Spring S."/>
            <person name="Goker M."/>
            <person name="Sikorski J."/>
            <person name="Woyke T."/>
            <person name="Bristow J."/>
            <person name="Eisen J.A."/>
            <person name="Markowitz V."/>
            <person name="Hugenholtz P."/>
            <person name="Kyrpides N.C."/>
            <person name="Klenk H.P."/>
        </authorList>
    </citation>
    <scope>NUCLEOTIDE SEQUENCE [LARGE SCALE GENOMIC DNA]</scope>
    <source>
        <strain evidence="5">ATCC 33891 / DSM 2032 / 1pr3</strain>
    </source>
</reference>
<dbReference type="PANTHER" id="PTHR36450:SF1">
    <property type="entry name" value="THIOREDOXIN"/>
    <property type="match status" value="1"/>
</dbReference>
<dbReference type="PIRSF" id="PIRSF037031">
    <property type="entry name" value="Redox_disulphide_2"/>
    <property type="match status" value="1"/>
</dbReference>
<proteinExistence type="predicted"/>
<dbReference type="CDD" id="cd02972">
    <property type="entry name" value="DsbA_family"/>
    <property type="match status" value="1"/>
</dbReference>
<dbReference type="AlphaFoldDB" id="A0A7U3YP58"/>
<dbReference type="KEGG" id="dpr:Despr_2843"/>
<dbReference type="NCBIfam" id="TIGR00412">
    <property type="entry name" value="redox_disulf_2"/>
    <property type="match status" value="1"/>
</dbReference>
<evidence type="ECO:0000256" key="1">
    <source>
        <dbReference type="PIRSR" id="PIRSR037031-50"/>
    </source>
</evidence>
<keyword evidence="2" id="KW-0676">Redox-active center</keyword>
<sequence length="76" mass="7865">MDIKICGPGCASCEKTQKVVEAAVAAKGIAATIIKVKDFQEFARLGVFSTPAVVVDGQVKCVGRVPKQSEVEGGIS</sequence>
<dbReference type="InterPro" id="IPR012336">
    <property type="entry name" value="Thioredoxin-like_fold"/>
</dbReference>
<dbReference type="Gene3D" id="3.40.30.10">
    <property type="entry name" value="Glutaredoxin"/>
    <property type="match status" value="1"/>
</dbReference>
<evidence type="ECO:0000256" key="2">
    <source>
        <dbReference type="PIRSR" id="PIRSR037031-51"/>
    </source>
</evidence>
<feature type="active site" description="Nucleophile" evidence="1">
    <location>
        <position position="13"/>
    </location>
</feature>
<dbReference type="InterPro" id="IPR005243">
    <property type="entry name" value="THIRX-like_proc"/>
</dbReference>
<dbReference type="Proteomes" id="UP000006365">
    <property type="component" value="Chromosome"/>
</dbReference>
<evidence type="ECO:0000313" key="4">
    <source>
        <dbReference type="EMBL" id="ADW18977.1"/>
    </source>
</evidence>
<evidence type="ECO:0000313" key="5">
    <source>
        <dbReference type="Proteomes" id="UP000006365"/>
    </source>
</evidence>
<dbReference type="Pfam" id="PF13192">
    <property type="entry name" value="Thioredoxin_3"/>
    <property type="match status" value="1"/>
</dbReference>
<feature type="disulfide bond" description="Redox-active" evidence="2">
    <location>
        <begin position="10"/>
        <end position="13"/>
    </location>
</feature>
<protein>
    <submittedName>
        <fullName evidence="4">Redox-active disulfide protein 2</fullName>
    </submittedName>
</protein>
<dbReference type="EMBL" id="CP002364">
    <property type="protein sequence ID" value="ADW18977.1"/>
    <property type="molecule type" value="Genomic_DNA"/>
</dbReference>
<dbReference type="InterPro" id="IPR036249">
    <property type="entry name" value="Thioredoxin-like_sf"/>
</dbReference>
<feature type="active site" description="Nucleophile" evidence="1">
    <location>
        <position position="10"/>
    </location>
</feature>
<keyword evidence="5" id="KW-1185">Reference proteome</keyword>
<organism evidence="4 5">
    <name type="scientific">Desulfobulbus propionicus (strain ATCC 33891 / DSM 2032 / VKM B-1956 / 1pr3)</name>
    <dbReference type="NCBI Taxonomy" id="577650"/>
    <lineage>
        <taxon>Bacteria</taxon>
        <taxon>Pseudomonadati</taxon>
        <taxon>Thermodesulfobacteriota</taxon>
        <taxon>Desulfobulbia</taxon>
        <taxon>Desulfobulbales</taxon>
        <taxon>Desulfobulbaceae</taxon>
        <taxon>Desulfobulbus</taxon>
    </lineage>
</organism>
<gene>
    <name evidence="4" type="ordered locus">Despr_2843</name>
</gene>
<dbReference type="SUPFAM" id="SSF52833">
    <property type="entry name" value="Thioredoxin-like"/>
    <property type="match status" value="1"/>
</dbReference>